<dbReference type="PROSITE" id="PS51016">
    <property type="entry name" value="MYTH4"/>
    <property type="match status" value="1"/>
</dbReference>
<sequence>MYVYIAFPLTYPSLKSKPINKGDAKVLRQRLLREKEVVEDLTRLLRSSASGIDSVVEDVRRLITEAQQLDIPHPVVQDAQKQVAIYEAKQKARRVLTEGLEESDEKKLREGIHLAELAGFAANEAMLVKAKQLITRLEKEKAALEKASKRGGYSREGDTIQCEELQAKIQEVERFGKLSVMKNSETLERCKGLLNLRTTLDEALESQEQKDMDRLKQLVEHMEREDDSWSKHPEMVAIHTVLHQYFHNEELEQLQKVIEQAMSEMDHVALKFQLEEAKKKQIDHSTLPVIKEAAKLLEKIETIRVLLNEGMKENNLNNVRDGLQQAANIGYSKAIVKKADAYFAQLNSFQSKAEAALQSFNISEIKNLLDVAKQWNINTPQITQMKDLLNNTSPEKVLQIQLSKSKDVKQVCKVTYKLKTIFFERNPHKYEWEKFPKFLHPKAWAKTSRTPFGRDKLRSEFFVFTKTPIHHPLTDMRTTTERAVVSGGAAISKFSVLKSEALQMFKDIMGYMGDRHYAQPILLVRDILRKCMTHSPLRTEVYCQIVKQLTKNPRRVSEERGWNLMTVILDVFAPSTDLENYLEFWLRHTPPPHKHPQFFVALLHQTVFQGSRTEVPSLEEIDLLLRGKVRSFVESKPKATPKPQQRAFESNQQTTFLASPTSSQKKFDLNDAPQLHSSATKLEPKESNHKEMSDFDSLSMFDSQNNCDVHPTTTENQRYF</sequence>
<evidence type="ECO:0000313" key="4">
    <source>
        <dbReference type="Proteomes" id="UP000023152"/>
    </source>
</evidence>
<dbReference type="InterPro" id="IPR038185">
    <property type="entry name" value="MyTH4_dom_sf"/>
</dbReference>
<feature type="compositionally biased region" description="Basic and acidic residues" evidence="1">
    <location>
        <begin position="682"/>
        <end position="693"/>
    </location>
</feature>
<accession>X6NQX0</accession>
<dbReference type="InterPro" id="IPR051567">
    <property type="entry name" value="Unconventional_Myosin_ATPase"/>
</dbReference>
<dbReference type="Proteomes" id="UP000023152">
    <property type="component" value="Unassembled WGS sequence"/>
</dbReference>
<dbReference type="OrthoDB" id="6108017at2759"/>
<proteinExistence type="predicted"/>
<dbReference type="EMBL" id="ASPP01006518">
    <property type="protein sequence ID" value="ETO28705.1"/>
    <property type="molecule type" value="Genomic_DNA"/>
</dbReference>
<feature type="compositionally biased region" description="Polar residues" evidence="1">
    <location>
        <begin position="704"/>
        <end position="720"/>
    </location>
</feature>
<dbReference type="Pfam" id="PF00784">
    <property type="entry name" value="MyTH4"/>
    <property type="match status" value="1"/>
</dbReference>
<dbReference type="PANTHER" id="PTHR22692:SF33">
    <property type="entry name" value="MYOSIN"/>
    <property type="match status" value="1"/>
</dbReference>
<feature type="compositionally biased region" description="Polar residues" evidence="1">
    <location>
        <begin position="647"/>
        <end position="664"/>
    </location>
</feature>
<dbReference type="Gene3D" id="1.25.40.530">
    <property type="entry name" value="MyTH4 domain"/>
    <property type="match status" value="1"/>
</dbReference>
<gene>
    <name evidence="3" type="ORF">RFI_08419</name>
</gene>
<dbReference type="PANTHER" id="PTHR22692">
    <property type="entry name" value="MYOSIN VII, XV"/>
    <property type="match status" value="1"/>
</dbReference>
<dbReference type="OMA" id="FICTHEF"/>
<organism evidence="3 4">
    <name type="scientific">Reticulomyxa filosa</name>
    <dbReference type="NCBI Taxonomy" id="46433"/>
    <lineage>
        <taxon>Eukaryota</taxon>
        <taxon>Sar</taxon>
        <taxon>Rhizaria</taxon>
        <taxon>Retaria</taxon>
        <taxon>Foraminifera</taxon>
        <taxon>Monothalamids</taxon>
        <taxon>Reticulomyxidae</taxon>
        <taxon>Reticulomyxa</taxon>
    </lineage>
</organism>
<comment type="caution">
    <text evidence="3">The sequence shown here is derived from an EMBL/GenBank/DDBJ whole genome shotgun (WGS) entry which is preliminary data.</text>
</comment>
<reference evidence="3 4" key="1">
    <citation type="journal article" date="2013" name="Curr. Biol.">
        <title>The Genome of the Foraminiferan Reticulomyxa filosa.</title>
        <authorList>
            <person name="Glockner G."/>
            <person name="Hulsmann N."/>
            <person name="Schleicher M."/>
            <person name="Noegel A.A."/>
            <person name="Eichinger L."/>
            <person name="Gallinger C."/>
            <person name="Pawlowski J."/>
            <person name="Sierra R."/>
            <person name="Euteneuer U."/>
            <person name="Pillet L."/>
            <person name="Moustafa A."/>
            <person name="Platzer M."/>
            <person name="Groth M."/>
            <person name="Szafranski K."/>
            <person name="Schliwa M."/>
        </authorList>
    </citation>
    <scope>NUCLEOTIDE SEQUENCE [LARGE SCALE GENOMIC DNA]</scope>
</reference>
<evidence type="ECO:0000259" key="2">
    <source>
        <dbReference type="PROSITE" id="PS51016"/>
    </source>
</evidence>
<evidence type="ECO:0000313" key="3">
    <source>
        <dbReference type="EMBL" id="ETO28705.1"/>
    </source>
</evidence>
<feature type="domain" description="MyTH4" evidence="2">
    <location>
        <begin position="464"/>
        <end position="625"/>
    </location>
</feature>
<dbReference type="GO" id="GO:0005856">
    <property type="term" value="C:cytoskeleton"/>
    <property type="evidence" value="ECO:0007669"/>
    <property type="project" value="InterPro"/>
</dbReference>
<evidence type="ECO:0000256" key="1">
    <source>
        <dbReference type="SAM" id="MobiDB-lite"/>
    </source>
</evidence>
<feature type="region of interest" description="Disordered" evidence="1">
    <location>
        <begin position="634"/>
        <end position="720"/>
    </location>
</feature>
<name>X6NQX0_RETFI</name>
<dbReference type="InterPro" id="IPR000857">
    <property type="entry name" value="MyTH4_dom"/>
</dbReference>
<keyword evidence="4" id="KW-1185">Reference proteome</keyword>
<dbReference type="AlphaFoldDB" id="X6NQX0"/>
<protein>
    <recommendedName>
        <fullName evidence="2">MyTH4 domain-containing protein</fullName>
    </recommendedName>
</protein>
<dbReference type="SMART" id="SM00139">
    <property type="entry name" value="MyTH4"/>
    <property type="match status" value="1"/>
</dbReference>